<keyword evidence="7" id="KW-0539">Nucleus</keyword>
<dbReference type="InterPro" id="IPR000719">
    <property type="entry name" value="Prot_kinase_dom"/>
</dbReference>
<evidence type="ECO:0000256" key="3">
    <source>
        <dbReference type="ARBA" id="ARBA00022454"/>
    </source>
</evidence>
<dbReference type="GO" id="GO:0032259">
    <property type="term" value="P:methylation"/>
    <property type="evidence" value="ECO:0007669"/>
    <property type="project" value="UniProtKB-KW"/>
</dbReference>
<comment type="subcellular location">
    <subcellularLocation>
        <location evidence="2">Chromosome</location>
    </subcellularLocation>
    <subcellularLocation>
        <location evidence="1">Nucleus</location>
    </subcellularLocation>
</comment>
<dbReference type="SUPFAM" id="SSF47954">
    <property type="entry name" value="Cyclin-like"/>
    <property type="match status" value="1"/>
</dbReference>
<feature type="compositionally biased region" description="Low complexity" evidence="8">
    <location>
        <begin position="501"/>
        <end position="517"/>
    </location>
</feature>
<feature type="compositionally biased region" description="Polar residues" evidence="8">
    <location>
        <begin position="108"/>
        <end position="128"/>
    </location>
</feature>
<dbReference type="SUPFAM" id="SSF56112">
    <property type="entry name" value="Protein kinase-like (PK-like)"/>
    <property type="match status" value="1"/>
</dbReference>
<dbReference type="GO" id="GO:0005694">
    <property type="term" value="C:chromosome"/>
    <property type="evidence" value="ECO:0007669"/>
    <property type="project" value="UniProtKB-SubCell"/>
</dbReference>
<feature type="domain" description="Protein kinase" evidence="9">
    <location>
        <begin position="1477"/>
        <end position="1855"/>
    </location>
</feature>
<evidence type="ECO:0000256" key="2">
    <source>
        <dbReference type="ARBA" id="ARBA00004286"/>
    </source>
</evidence>
<evidence type="ECO:0000259" key="9">
    <source>
        <dbReference type="PROSITE" id="PS50011"/>
    </source>
</evidence>
<dbReference type="EMBL" id="JALLAZ020000947">
    <property type="protein sequence ID" value="KAL3783958.1"/>
    <property type="molecule type" value="Genomic_DNA"/>
</dbReference>
<dbReference type="InterPro" id="IPR036915">
    <property type="entry name" value="Cyclin-like_sf"/>
</dbReference>
<evidence type="ECO:0000259" key="11">
    <source>
        <dbReference type="PROSITE" id="PS50868"/>
    </source>
</evidence>
<dbReference type="Gene3D" id="1.10.510.10">
    <property type="entry name" value="Transferase(Phosphotransferase) domain 1"/>
    <property type="match status" value="1"/>
</dbReference>
<dbReference type="InterPro" id="IPR050777">
    <property type="entry name" value="SET2_Histone-Lys_MeTrsfase"/>
</dbReference>
<gene>
    <name evidence="13" type="ORF">ACHAW5_010472</name>
</gene>
<feature type="domain" description="SET" evidence="10">
    <location>
        <begin position="191"/>
        <end position="308"/>
    </location>
</feature>
<feature type="region of interest" description="Disordered" evidence="8">
    <location>
        <begin position="101"/>
        <end position="141"/>
    </location>
</feature>
<evidence type="ECO:0000256" key="7">
    <source>
        <dbReference type="ARBA" id="ARBA00023242"/>
    </source>
</evidence>
<dbReference type="InterPro" id="IPR011009">
    <property type="entry name" value="Kinase-like_dom_sf"/>
</dbReference>
<proteinExistence type="predicted"/>
<evidence type="ECO:0000256" key="5">
    <source>
        <dbReference type="ARBA" id="ARBA00022679"/>
    </source>
</evidence>
<dbReference type="SMART" id="SM00570">
    <property type="entry name" value="AWS"/>
    <property type="match status" value="1"/>
</dbReference>
<feature type="domain" description="AWS" evidence="12">
    <location>
        <begin position="140"/>
        <end position="191"/>
    </location>
</feature>
<keyword evidence="5" id="KW-0808">Transferase</keyword>
<dbReference type="InterPro" id="IPR003616">
    <property type="entry name" value="Post-SET_dom"/>
</dbReference>
<keyword evidence="6" id="KW-0949">S-adenosyl-L-methionine</keyword>
<dbReference type="PROSITE" id="PS50011">
    <property type="entry name" value="PROTEIN_KINASE_DOM"/>
    <property type="match status" value="1"/>
</dbReference>
<evidence type="ECO:0000256" key="6">
    <source>
        <dbReference type="ARBA" id="ARBA00022691"/>
    </source>
</evidence>
<feature type="compositionally biased region" description="Basic and acidic residues" evidence="8">
    <location>
        <begin position="452"/>
        <end position="461"/>
    </location>
</feature>
<evidence type="ECO:0000256" key="4">
    <source>
        <dbReference type="ARBA" id="ARBA00022603"/>
    </source>
</evidence>
<dbReference type="Gene3D" id="1.10.472.10">
    <property type="entry name" value="Cyclin-like"/>
    <property type="match status" value="1"/>
</dbReference>
<protein>
    <submittedName>
        <fullName evidence="13">Uncharacterized protein</fullName>
    </submittedName>
</protein>
<feature type="region of interest" description="Disordered" evidence="8">
    <location>
        <begin position="28"/>
        <end position="68"/>
    </location>
</feature>
<evidence type="ECO:0000313" key="13">
    <source>
        <dbReference type="EMBL" id="KAL3783958.1"/>
    </source>
</evidence>
<dbReference type="InterPro" id="IPR001214">
    <property type="entry name" value="SET_dom"/>
</dbReference>
<dbReference type="GO" id="GO:0008168">
    <property type="term" value="F:methyltransferase activity"/>
    <property type="evidence" value="ECO:0007669"/>
    <property type="project" value="UniProtKB-KW"/>
</dbReference>
<reference evidence="13 14" key="1">
    <citation type="submission" date="2024-10" db="EMBL/GenBank/DDBJ databases">
        <title>Updated reference genomes for cyclostephanoid diatoms.</title>
        <authorList>
            <person name="Roberts W.R."/>
            <person name="Alverson A.J."/>
        </authorList>
    </citation>
    <scope>NUCLEOTIDE SEQUENCE [LARGE SCALE GENOMIC DNA]</scope>
    <source>
        <strain evidence="13 14">AJA276-08</strain>
    </source>
</reference>
<keyword evidence="4" id="KW-0489">Methyltransferase</keyword>
<dbReference type="Gene3D" id="2.170.270.10">
    <property type="entry name" value="SET domain"/>
    <property type="match status" value="1"/>
</dbReference>
<feature type="region of interest" description="Disordered" evidence="8">
    <location>
        <begin position="435"/>
        <end position="462"/>
    </location>
</feature>
<evidence type="ECO:0000259" key="12">
    <source>
        <dbReference type="PROSITE" id="PS51215"/>
    </source>
</evidence>
<evidence type="ECO:0000256" key="8">
    <source>
        <dbReference type="SAM" id="MobiDB-lite"/>
    </source>
</evidence>
<feature type="compositionally biased region" description="Basic and acidic residues" evidence="8">
    <location>
        <begin position="50"/>
        <end position="61"/>
    </location>
</feature>
<evidence type="ECO:0000313" key="14">
    <source>
        <dbReference type="Proteomes" id="UP001530315"/>
    </source>
</evidence>
<dbReference type="PANTHER" id="PTHR22884">
    <property type="entry name" value="SET DOMAIN PROTEINS"/>
    <property type="match status" value="1"/>
</dbReference>
<organism evidence="13 14">
    <name type="scientific">Stephanodiscus triporus</name>
    <dbReference type="NCBI Taxonomy" id="2934178"/>
    <lineage>
        <taxon>Eukaryota</taxon>
        <taxon>Sar</taxon>
        <taxon>Stramenopiles</taxon>
        <taxon>Ochrophyta</taxon>
        <taxon>Bacillariophyta</taxon>
        <taxon>Coscinodiscophyceae</taxon>
        <taxon>Thalassiosirophycidae</taxon>
        <taxon>Stephanodiscales</taxon>
        <taxon>Stephanodiscaceae</taxon>
        <taxon>Stephanodiscus</taxon>
    </lineage>
</organism>
<evidence type="ECO:0000259" key="10">
    <source>
        <dbReference type="PROSITE" id="PS50280"/>
    </source>
</evidence>
<feature type="compositionally biased region" description="Low complexity" evidence="8">
    <location>
        <begin position="32"/>
        <end position="48"/>
    </location>
</feature>
<dbReference type="Pfam" id="PF00856">
    <property type="entry name" value="SET"/>
    <property type="match status" value="1"/>
</dbReference>
<dbReference type="Proteomes" id="UP001530315">
    <property type="component" value="Unassembled WGS sequence"/>
</dbReference>
<sequence length="1950" mass="216781">MAIILAIATAVALAMPGTNDNTHLAKQEDHTAATPTISPSSSQSQPQIKLEGENQDKKPITGDDTYTVSLHWNNPASRTVEKRAISLPDDVEHITEVEWADEGPAATHVSTLTPTGTDNGGVQNRVSIPNSAKAPKPKPNRPEPCFCEPDLVSEAPCCVSTNCANFAIQEECDRSCPAGPLCKNNRIQRKQWLRLAVFDAGLKGRGLIAGERCSPGQFIIEYVGVAVRKEYLDRLFAEYKSERMLYIMALDSGVYIDARHRGGIARYINHSCEPNCKVDRWKVRGVLRACVFAIRDIEEGEELSFDYQWDRKRGRALTKCYCGSAKCRGTIEVPKDAAEIEREIREDRDGVWLEQPRVSGDVDGSGVKSVRVGKEIMNRVVKVYNSDSDEYFSADVSQYDGMLGKHLLMCRGDNTGQEHWVDLCDKRWMLLEEPQLQHLNNSSDDDSDEDDSGKGMREGGRKRSYAIARKSSAFEDGNKEISLLINVPPLSTDGDAGASGLSPPTDSLSRSSSPKLSKGNGGQNYLFIQTPVKDVMGARHSLFKCAQMWRVHIDTVKITVPRDRGEDSNGEWGGDNALPSKAYDESVDGLVWKLVVTGLEVQKAVEYLETAATQISNELNGIENAPSAAFPTRASIGNFTSLTGVTEAIKPHVSEVILPRIIVDEVKKKFFSLKGYCYNVDVTFTHSDSKSKQFAKMALSSDSITDLDRAMEYLYKEFTQMCQQNSAPLTSIGIYKDLGFLGGELSNSDFRMLFADLKRAQATNDACEDLRRSTFAMSFMESNRCMIWVQAEEDMGRVLNNRVINEAHPYKLRKIYLGVAPSRVKTLWGYLRTRIVDLTRGVRFLHLGPNKIYQRALLEPIKKNGHGGGEWNYFFDFVQKISGASVSVDSITGSSHLRLDGGDISVGGDIDNAQVNEKIDIAEELIHLQIELLRDHYIRKQRWGFGRDWALLLESNHVNKNMFSTADCDATSLAMAQDVVASTQAVAKLSSTADSLRLSDPRAIGTACLEISEIVTGAGLSDKVAAHACIVFYRYINLNHSHNIDIKLRDVQLASLFIANKSQKVVKWIRLEGVLEHAFRVFYPGSYFNPQSEEAKNWERRVIKAENTVLSSLNYDVFWPGVDWVINAVVGTKAMSEPLAENAMALALSGHVLAAGPVLWLKYGPKYAFAAVAGFLSLDIEPLFPALSLQPLKVSHTAELIYISCQALSRVKKSIALKAKHELFSESKVSLMGINIQRVQKDCATYMSKHHGSEAIDDSKFVSSPAYKEISERAKLRRVFRGVNDDRIQEMVLPVLSKISVESKCTIRFSPGVLEGTNDIVLEGNWKALSIAEQQLCKVASLSPSIPYTQFAAGANVNLDRRPPSDDNVIKQVKDKPGLLDIKRIDGKHGWHGTFEMEEMYDAGWKTCVAANAPLGHIDSAGLRWWVPHQYGPSLSGSLCEIFSSPKLINHDSVDMRALALFAQSFSGGYSRMQAEYPALASFLTGPEGEEAQENDCSVPISLQRWPLEKIEMKEKITSERNMQMGYSVAALQEMQLLHELHFLIPSPQGHPNFILPLAIALDSGTNEESAPESSSITSNTAANDILAMIERNQRAAGNKQLASGSYLVLEPTPLNLQKVMNSYQRKYSGGAIIPPTVLASWCHDILSAISFCHSNHIVLRSLLPDQIHLDHTGTAKLSGLSKVMILHGKDRTKEYDPLKYVRTKKRKEHNTEDVEPYAAPEILLGGTRYTKETDMWAFGALLANLLLGKQLFPGKDRVGKMTQVFKIVGVPDKDNFEQAKEFPFYSNNMFVIGDEGKKKKYNRGVVKALRALLRADGESAETEFASLINLIDALLHLDPKKRMTADEALRHQYMVNHSAHVERQEFCQNYVEDWRDLKENVLAKKSKSSILDTKRIDPSTANGRSAAENEMRRRTFLINASSGVEDGDDLYDFSLYSSSSSKKRKNSEL</sequence>
<dbReference type="InterPro" id="IPR046341">
    <property type="entry name" value="SET_dom_sf"/>
</dbReference>
<feature type="domain" description="Post-SET" evidence="11">
    <location>
        <begin position="316"/>
        <end position="332"/>
    </location>
</feature>
<keyword evidence="14" id="KW-1185">Reference proteome</keyword>
<feature type="region of interest" description="Disordered" evidence="8">
    <location>
        <begin position="494"/>
        <end position="520"/>
    </location>
</feature>
<dbReference type="SMART" id="SM00220">
    <property type="entry name" value="S_TKc"/>
    <property type="match status" value="1"/>
</dbReference>
<keyword evidence="3" id="KW-0158">Chromosome</keyword>
<dbReference type="Pfam" id="PF00069">
    <property type="entry name" value="Pkinase"/>
    <property type="match status" value="1"/>
</dbReference>
<name>A0ABD3P7F0_9STRA</name>
<accession>A0ABD3P7F0</accession>
<evidence type="ECO:0000256" key="1">
    <source>
        <dbReference type="ARBA" id="ARBA00004123"/>
    </source>
</evidence>
<dbReference type="SUPFAM" id="SSF82199">
    <property type="entry name" value="SET domain"/>
    <property type="match status" value="1"/>
</dbReference>
<comment type="caution">
    <text evidence="13">The sequence shown here is derived from an EMBL/GenBank/DDBJ whole genome shotgun (WGS) entry which is preliminary data.</text>
</comment>
<dbReference type="PROSITE" id="PS50868">
    <property type="entry name" value="POST_SET"/>
    <property type="match status" value="1"/>
</dbReference>
<dbReference type="InterPro" id="IPR006560">
    <property type="entry name" value="AWS_dom"/>
</dbReference>
<dbReference type="PROSITE" id="PS50280">
    <property type="entry name" value="SET"/>
    <property type="match status" value="1"/>
</dbReference>
<dbReference type="SMART" id="SM00317">
    <property type="entry name" value="SET"/>
    <property type="match status" value="1"/>
</dbReference>
<dbReference type="PROSITE" id="PS51215">
    <property type="entry name" value="AWS"/>
    <property type="match status" value="1"/>
</dbReference>
<dbReference type="GO" id="GO:0005634">
    <property type="term" value="C:nucleus"/>
    <property type="evidence" value="ECO:0007669"/>
    <property type="project" value="UniProtKB-SubCell"/>
</dbReference>